<accession>A0ABR4FD30</accession>
<proteinExistence type="predicted"/>
<dbReference type="Proteomes" id="UP001600888">
    <property type="component" value="Unassembled WGS sequence"/>
</dbReference>
<dbReference type="EMBL" id="JBAWTH010000003">
    <property type="protein sequence ID" value="KAL2292584.1"/>
    <property type="molecule type" value="Genomic_DNA"/>
</dbReference>
<feature type="compositionally biased region" description="Polar residues" evidence="1">
    <location>
        <begin position="148"/>
        <end position="162"/>
    </location>
</feature>
<comment type="caution">
    <text evidence="2">The sequence shown here is derived from an EMBL/GenBank/DDBJ whole genome shotgun (WGS) entry which is preliminary data.</text>
</comment>
<feature type="compositionally biased region" description="Basic and acidic residues" evidence="1">
    <location>
        <begin position="257"/>
        <end position="270"/>
    </location>
</feature>
<feature type="region of interest" description="Disordered" evidence="1">
    <location>
        <begin position="130"/>
        <end position="162"/>
    </location>
</feature>
<feature type="region of interest" description="Disordered" evidence="1">
    <location>
        <begin position="243"/>
        <end position="270"/>
    </location>
</feature>
<reference evidence="2 3" key="1">
    <citation type="submission" date="2024-03" db="EMBL/GenBank/DDBJ databases">
        <title>A high-quality draft genome sequence of Diaporthe vaccinii, a causative agent of upright dieback and viscid rot disease in cranberry plants.</title>
        <authorList>
            <person name="Sarrasin M."/>
            <person name="Lang B.F."/>
            <person name="Burger G."/>
        </authorList>
    </citation>
    <scope>NUCLEOTIDE SEQUENCE [LARGE SCALE GENOMIC DNA]</scope>
    <source>
        <strain evidence="2 3">IS7</strain>
    </source>
</reference>
<protein>
    <submittedName>
        <fullName evidence="2">Uncharacterized protein</fullName>
    </submittedName>
</protein>
<keyword evidence="3" id="KW-1185">Reference proteome</keyword>
<name>A0ABR4FD30_9PEZI</name>
<organism evidence="2 3">
    <name type="scientific">Diaporthe vaccinii</name>
    <dbReference type="NCBI Taxonomy" id="105482"/>
    <lineage>
        <taxon>Eukaryota</taxon>
        <taxon>Fungi</taxon>
        <taxon>Dikarya</taxon>
        <taxon>Ascomycota</taxon>
        <taxon>Pezizomycotina</taxon>
        <taxon>Sordariomycetes</taxon>
        <taxon>Sordariomycetidae</taxon>
        <taxon>Diaporthales</taxon>
        <taxon>Diaporthaceae</taxon>
        <taxon>Diaporthe</taxon>
        <taxon>Diaporthe eres species complex</taxon>
    </lineage>
</organism>
<feature type="compositionally biased region" description="Basic and acidic residues" evidence="1">
    <location>
        <begin position="137"/>
        <end position="146"/>
    </location>
</feature>
<evidence type="ECO:0000313" key="2">
    <source>
        <dbReference type="EMBL" id="KAL2292584.1"/>
    </source>
</evidence>
<feature type="compositionally biased region" description="Low complexity" evidence="1">
    <location>
        <begin position="246"/>
        <end position="256"/>
    </location>
</feature>
<gene>
    <name evidence="2" type="ORF">FJTKL_09532</name>
</gene>
<evidence type="ECO:0000256" key="1">
    <source>
        <dbReference type="SAM" id="MobiDB-lite"/>
    </source>
</evidence>
<evidence type="ECO:0000313" key="3">
    <source>
        <dbReference type="Proteomes" id="UP001600888"/>
    </source>
</evidence>
<sequence>MENAAAPANVQLDIHFEDEPLAFIMGLMSTTDVTTADIMSDIDRLFSELYTTASDGLFFKAGFDALSEVRSTWKLMRKNTGDLAMTCFYMQLVDRILHDASFYGRRQNVRYALAVRELVFNLNFAYSQDEPTPLNLRSREREEKRNTKNMTSQVGPTNSNTMSDQEELQHHQRTLWNLICWNYPADICKTLENTDHVHNDVLHYLYSFLEAARGKPAPYLTARLASLPETTAKEMIDALDALNVRGPDPAGPASDGGADKGKAPQRPELEGKPYFHSCERECFWRIVLELFETGCLGRNTDGSAREEISDFHALHYLYRLDVEDKRCRRNEEVDLRNPAHSWYHETSDKQVLWCVKRMWPLVEGKLKGKEE</sequence>